<evidence type="ECO:0008006" key="4">
    <source>
        <dbReference type="Google" id="ProtNLM"/>
    </source>
</evidence>
<protein>
    <recommendedName>
        <fullName evidence="4">Integral membrane protein</fullName>
    </recommendedName>
</protein>
<evidence type="ECO:0000313" key="2">
    <source>
        <dbReference type="EMBL" id="MDR4125480.1"/>
    </source>
</evidence>
<feature type="transmembrane region" description="Helical" evidence="1">
    <location>
        <begin position="84"/>
        <end position="104"/>
    </location>
</feature>
<comment type="caution">
    <text evidence="2">The sequence shown here is derived from an EMBL/GenBank/DDBJ whole genome shotgun (WGS) entry which is preliminary data.</text>
</comment>
<dbReference type="RefSeq" id="WP_165277751.1">
    <property type="nucleotide sequence ID" value="NZ_JAUZQE010000009.1"/>
</dbReference>
<dbReference type="EMBL" id="JAUZQE010000009">
    <property type="protein sequence ID" value="MDR4125480.1"/>
    <property type="molecule type" value="Genomic_DNA"/>
</dbReference>
<keyword evidence="1" id="KW-1133">Transmembrane helix</keyword>
<keyword evidence="1" id="KW-0812">Transmembrane</keyword>
<feature type="transmembrane region" description="Helical" evidence="1">
    <location>
        <begin position="52"/>
        <end position="72"/>
    </location>
</feature>
<sequence>MSYPALLTLHLFAAIMFVGTVFFEVIMLEGVRHHVPKEIMRTMEGAIGKRARAIMPWVLVALFGAGFGLSWFHRGALATPFDSGFGLLLTVKILLALSVFGHFVTAMALHRLGRLRSRASQRIHISVFVHVVLIVLLAKLMFYVG</sequence>
<evidence type="ECO:0000313" key="3">
    <source>
        <dbReference type="Proteomes" id="UP001232156"/>
    </source>
</evidence>
<gene>
    <name evidence="2" type="ORF">Q8947_05730</name>
</gene>
<keyword evidence="3" id="KW-1185">Reference proteome</keyword>
<dbReference type="PIRSF" id="PIRSF015875">
    <property type="entry name" value="UCP015875"/>
    <property type="match status" value="1"/>
</dbReference>
<feature type="transmembrane region" description="Helical" evidence="1">
    <location>
        <begin position="6"/>
        <end position="31"/>
    </location>
</feature>
<accession>A0ABU1D4W3</accession>
<reference evidence="2 3" key="1">
    <citation type="submission" date="2023-08" db="EMBL/GenBank/DDBJ databases">
        <title>Alcaligenaceae gen. nov., a novel taxon isolated from the sludge of Yixing Pesticide Factory.</title>
        <authorList>
            <person name="Ruan L."/>
        </authorList>
    </citation>
    <scope>NUCLEOTIDE SEQUENCE [LARGE SCALE GENOMIC DNA]</scope>
    <source>
        <strain evidence="2 3">LG-2</strain>
    </source>
</reference>
<keyword evidence="1" id="KW-0472">Membrane</keyword>
<dbReference type="InterPro" id="IPR007418">
    <property type="entry name" value="DUF474"/>
</dbReference>
<evidence type="ECO:0000256" key="1">
    <source>
        <dbReference type="SAM" id="Phobius"/>
    </source>
</evidence>
<proteinExistence type="predicted"/>
<organism evidence="2 3">
    <name type="scientific">Yanghanlia caeni</name>
    <dbReference type="NCBI Taxonomy" id="3064283"/>
    <lineage>
        <taxon>Bacteria</taxon>
        <taxon>Pseudomonadati</taxon>
        <taxon>Pseudomonadota</taxon>
        <taxon>Betaproteobacteria</taxon>
        <taxon>Burkholderiales</taxon>
        <taxon>Alcaligenaceae</taxon>
        <taxon>Yanghanlia</taxon>
    </lineage>
</organism>
<feature type="transmembrane region" description="Helical" evidence="1">
    <location>
        <begin position="125"/>
        <end position="144"/>
    </location>
</feature>
<name>A0ABU1D4W3_9BURK</name>
<dbReference type="Proteomes" id="UP001232156">
    <property type="component" value="Unassembled WGS sequence"/>
</dbReference>